<dbReference type="PATRIC" id="fig|1122241.3.peg.3189"/>
<protein>
    <submittedName>
        <fullName evidence="1">Uncharacterized protein</fullName>
    </submittedName>
</protein>
<dbReference type="OrthoDB" id="1726628at2"/>
<evidence type="ECO:0000313" key="2">
    <source>
        <dbReference type="Proteomes" id="UP000075670"/>
    </source>
</evidence>
<dbReference type="RefSeq" id="WP_062286115.1">
    <property type="nucleotide sequence ID" value="NZ_LTBC01000024.1"/>
</dbReference>
<organism evidence="1 2">
    <name type="scientific">Moorella mulderi DSM 14980</name>
    <dbReference type="NCBI Taxonomy" id="1122241"/>
    <lineage>
        <taxon>Bacteria</taxon>
        <taxon>Bacillati</taxon>
        <taxon>Bacillota</taxon>
        <taxon>Clostridia</taxon>
        <taxon>Neomoorellales</taxon>
        <taxon>Neomoorellaceae</taxon>
        <taxon>Neomoorella</taxon>
    </lineage>
</organism>
<evidence type="ECO:0000313" key="1">
    <source>
        <dbReference type="EMBL" id="KYH30661.1"/>
    </source>
</evidence>
<proteinExistence type="predicted"/>
<reference evidence="1 2" key="1">
    <citation type="submission" date="2016-02" db="EMBL/GenBank/DDBJ databases">
        <title>Genome sequence of Moorella mulderi DSM 14980.</title>
        <authorList>
            <person name="Poehlein A."/>
            <person name="Daniel R."/>
        </authorList>
    </citation>
    <scope>NUCLEOTIDE SEQUENCE [LARGE SCALE GENOMIC DNA]</scope>
    <source>
        <strain evidence="1 2">DSM 14980</strain>
    </source>
</reference>
<dbReference type="EMBL" id="LTBC01000024">
    <property type="protein sequence ID" value="KYH30661.1"/>
    <property type="molecule type" value="Genomic_DNA"/>
</dbReference>
<sequence length="102" mass="11334">MYDGKRRLDLWLPDDHPVWSFPKGDRSRKVRELLDLAMCLERGFGSLEARLGRLEVGLGRLEERLVRLEEAVAHGGAAVQSNKVKADGGNIPDLTSFLSAFG</sequence>
<comment type="caution">
    <text evidence="1">The sequence shown here is derived from an EMBL/GenBank/DDBJ whole genome shotgun (WGS) entry which is preliminary data.</text>
</comment>
<accession>A0A151ASN6</accession>
<name>A0A151ASN6_9FIRM</name>
<gene>
    <name evidence="1" type="ORF">MOMUL_29940</name>
</gene>
<dbReference type="Proteomes" id="UP000075670">
    <property type="component" value="Unassembled WGS sequence"/>
</dbReference>
<dbReference type="AlphaFoldDB" id="A0A151ASN6"/>
<keyword evidence="2" id="KW-1185">Reference proteome</keyword>